<dbReference type="Gene3D" id="1.10.10.10">
    <property type="entry name" value="Winged helix-like DNA-binding domain superfamily/Winged helix DNA-binding domain"/>
    <property type="match status" value="1"/>
</dbReference>
<evidence type="ECO:0000259" key="5">
    <source>
        <dbReference type="Pfam" id="PF04198"/>
    </source>
</evidence>
<dbReference type="GO" id="GO:0003677">
    <property type="term" value="F:DNA binding"/>
    <property type="evidence" value="ECO:0007669"/>
    <property type="project" value="UniProtKB-KW"/>
</dbReference>
<dbReference type="SUPFAM" id="SSF100950">
    <property type="entry name" value="NagB/RpiA/CoA transferase-like"/>
    <property type="match status" value="1"/>
</dbReference>
<dbReference type="Gene3D" id="3.40.50.1360">
    <property type="match status" value="1"/>
</dbReference>
<reference evidence="6" key="1">
    <citation type="submission" date="2024-03" db="EMBL/GenBank/DDBJ databases">
        <title>Deinococcus weizhi sp. nov., isolated from human skin.</title>
        <authorList>
            <person name="Wei Z."/>
            <person name="Tian F."/>
            <person name="Yang C."/>
            <person name="Xin L.T."/>
            <person name="Wen Z.J."/>
            <person name="Lan K.C."/>
            <person name="Yu L."/>
            <person name="Zhe W."/>
            <person name="Dan F.D."/>
            <person name="Jun W."/>
            <person name="Rui Z."/>
            <person name="Yong X.J."/>
            <person name="Ting Y."/>
            <person name="Wei X."/>
            <person name="Xu Z.G."/>
            <person name="Xin Z."/>
            <person name="Dong F.G."/>
            <person name="Ni X.M."/>
            <person name="Zheng M.G."/>
            <person name="Chun Y."/>
            <person name="Qian W.X."/>
        </authorList>
    </citation>
    <scope>NUCLEOTIDE SEQUENCE</scope>
    <source>
        <strain evidence="6">VB142</strain>
    </source>
</reference>
<sequence length="333" mass="35990">MPLPESAADEEQLTQAVQVARLYYQQQLTTDAIARELGTSRSRVSRLLALARRSGIVDIRIHDPQGRPQNLSARLLERWPGVQFQVVGLPPYASQDMRLERVAVAAAHWLAAALRPGMVVGLAWGNTIDAVSRALPPRPVSGAQFVQLNGSASVLEFSSGFVGGTLTRLAQAVGGQVHLFPVPTFFDDPATKQAMWRERSVQHVLNLQRRAEVLLFSVGSQDAALPSYVYTAGYLDENDVAELAAQGAVGDIATVFFRQDGRGEGLTINRRASGPDLALIRQHPQATCVVADPGKARALRAALDGGLCRTLIVDETTAQAMLDRVARDAEINL</sequence>
<organism evidence="6">
    <name type="scientific">Deinococcus sp. VB142</name>
    <dbReference type="NCBI Taxonomy" id="3112952"/>
    <lineage>
        <taxon>Bacteria</taxon>
        <taxon>Thermotogati</taxon>
        <taxon>Deinococcota</taxon>
        <taxon>Deinococci</taxon>
        <taxon>Deinococcales</taxon>
        <taxon>Deinococcaceae</taxon>
        <taxon>Deinococcus</taxon>
    </lineage>
</organism>
<dbReference type="AlphaFoldDB" id="A0AAU6Q4S2"/>
<dbReference type="Pfam" id="PF04198">
    <property type="entry name" value="Sugar-bind"/>
    <property type="match status" value="1"/>
</dbReference>
<dbReference type="PANTHER" id="PTHR34294:SF1">
    <property type="entry name" value="TRANSCRIPTIONAL REGULATOR LSRR"/>
    <property type="match status" value="1"/>
</dbReference>
<evidence type="ECO:0000256" key="2">
    <source>
        <dbReference type="ARBA" id="ARBA00023015"/>
    </source>
</evidence>
<evidence type="ECO:0000256" key="1">
    <source>
        <dbReference type="ARBA" id="ARBA00010466"/>
    </source>
</evidence>
<keyword evidence="2" id="KW-0805">Transcription regulation</keyword>
<keyword evidence="3" id="KW-0238">DNA-binding</keyword>
<evidence type="ECO:0000256" key="3">
    <source>
        <dbReference type="ARBA" id="ARBA00023125"/>
    </source>
</evidence>
<gene>
    <name evidence="6" type="ORF">WDJ50_03865</name>
</gene>
<name>A0AAU6Q4S2_9DEIO</name>
<dbReference type="InterPro" id="IPR037171">
    <property type="entry name" value="NagB/RpiA_transferase-like"/>
</dbReference>
<dbReference type="PANTHER" id="PTHR34294">
    <property type="entry name" value="TRANSCRIPTIONAL REGULATOR-RELATED"/>
    <property type="match status" value="1"/>
</dbReference>
<proteinExistence type="inferred from homology"/>
<dbReference type="EMBL" id="CP149782">
    <property type="protein sequence ID" value="WYF45271.1"/>
    <property type="molecule type" value="Genomic_DNA"/>
</dbReference>
<dbReference type="InterPro" id="IPR051054">
    <property type="entry name" value="SorC_transcr_regulators"/>
</dbReference>
<dbReference type="GO" id="GO:0030246">
    <property type="term" value="F:carbohydrate binding"/>
    <property type="evidence" value="ECO:0007669"/>
    <property type="project" value="InterPro"/>
</dbReference>
<dbReference type="InterPro" id="IPR036388">
    <property type="entry name" value="WH-like_DNA-bd_sf"/>
</dbReference>
<protein>
    <submittedName>
        <fullName evidence="6">Sugar-binding domain-containing protein</fullName>
    </submittedName>
</protein>
<accession>A0AAU6Q4S2</accession>
<evidence type="ECO:0000256" key="4">
    <source>
        <dbReference type="ARBA" id="ARBA00023163"/>
    </source>
</evidence>
<dbReference type="InterPro" id="IPR007324">
    <property type="entry name" value="Sugar-bd_dom_put"/>
</dbReference>
<comment type="similarity">
    <text evidence="1">Belongs to the SorC transcriptional regulatory family.</text>
</comment>
<keyword evidence="4" id="KW-0804">Transcription</keyword>
<feature type="domain" description="Sugar-binding" evidence="5">
    <location>
        <begin position="68"/>
        <end position="322"/>
    </location>
</feature>
<evidence type="ECO:0000313" key="6">
    <source>
        <dbReference type="EMBL" id="WYF45271.1"/>
    </source>
</evidence>
<dbReference type="RefSeq" id="WP_339096473.1">
    <property type="nucleotide sequence ID" value="NZ_CP149782.1"/>
</dbReference>